<comment type="caution">
    <text evidence="1">The sequence shown here is derived from an EMBL/GenBank/DDBJ whole genome shotgun (WGS) entry which is preliminary data.</text>
</comment>
<protein>
    <submittedName>
        <fullName evidence="1">Surf-like protein</fullName>
    </submittedName>
</protein>
<gene>
    <name evidence="1" type="primary">SHY1</name>
    <name evidence="1" type="ORF">EV182_002244</name>
</gene>
<accession>A0ACC1HEB9</accession>
<evidence type="ECO:0000313" key="1">
    <source>
        <dbReference type="EMBL" id="KAJ1674945.1"/>
    </source>
</evidence>
<name>A0ACC1HEB9_9FUNG</name>
<sequence>MNSPEVYDKYKFRKVIVYGKYEHDKEMLVGPRVKDGVVGFDIVTPLVREDGTRVLVKRGWIRKEFANRGSRPESLVDEPIALQGFLTKGQRPNRFTPPSYPERNEWYIANIDEMSHWAGTQPVLVEEIIGGSSLMPSQYYYNMKHGIPIPREPTFEIANDHLQYLITWYSLSVITAAMLYYSVRRPKAAMEKIKKIRRQTNSHWGQ</sequence>
<dbReference type="Proteomes" id="UP001145114">
    <property type="component" value="Unassembled WGS sequence"/>
</dbReference>
<evidence type="ECO:0000313" key="2">
    <source>
        <dbReference type="Proteomes" id="UP001145114"/>
    </source>
</evidence>
<organism evidence="1 2">
    <name type="scientific">Spiromyces aspiralis</name>
    <dbReference type="NCBI Taxonomy" id="68401"/>
    <lineage>
        <taxon>Eukaryota</taxon>
        <taxon>Fungi</taxon>
        <taxon>Fungi incertae sedis</taxon>
        <taxon>Zoopagomycota</taxon>
        <taxon>Kickxellomycotina</taxon>
        <taxon>Kickxellomycetes</taxon>
        <taxon>Kickxellales</taxon>
        <taxon>Kickxellaceae</taxon>
        <taxon>Spiromyces</taxon>
    </lineage>
</organism>
<reference evidence="1" key="1">
    <citation type="submission" date="2022-06" db="EMBL/GenBank/DDBJ databases">
        <title>Phylogenomic reconstructions and comparative analyses of Kickxellomycotina fungi.</title>
        <authorList>
            <person name="Reynolds N.K."/>
            <person name="Stajich J.E."/>
            <person name="Barry K."/>
            <person name="Grigoriev I.V."/>
            <person name="Crous P."/>
            <person name="Smith M.E."/>
        </authorList>
    </citation>
    <scope>NUCLEOTIDE SEQUENCE</scope>
    <source>
        <strain evidence="1">RSA 2271</strain>
    </source>
</reference>
<keyword evidence="2" id="KW-1185">Reference proteome</keyword>
<dbReference type="EMBL" id="JAMZIH010005583">
    <property type="protein sequence ID" value="KAJ1674945.1"/>
    <property type="molecule type" value="Genomic_DNA"/>
</dbReference>
<proteinExistence type="predicted"/>